<dbReference type="PROSITE" id="PS51257">
    <property type="entry name" value="PROKAR_LIPOPROTEIN"/>
    <property type="match status" value="1"/>
</dbReference>
<dbReference type="CDD" id="cd07381">
    <property type="entry name" value="MPP_CapA"/>
    <property type="match status" value="1"/>
</dbReference>
<dbReference type="SMART" id="SM00854">
    <property type="entry name" value="PGA_cap"/>
    <property type="match status" value="1"/>
</dbReference>
<dbReference type="Proteomes" id="UP001418444">
    <property type="component" value="Unassembled WGS sequence"/>
</dbReference>
<evidence type="ECO:0000313" key="6">
    <source>
        <dbReference type="Proteomes" id="UP001418444"/>
    </source>
</evidence>
<reference evidence="6" key="1">
    <citation type="journal article" date="2019" name="Int. J. Syst. Evol. Microbiol.">
        <title>The Global Catalogue of Microorganisms (GCM) 10K type strain sequencing project: providing services to taxonomists for standard genome sequencing and annotation.</title>
        <authorList>
            <consortium name="The Broad Institute Genomics Platform"/>
            <consortium name="The Broad Institute Genome Sequencing Center for Infectious Disease"/>
            <person name="Wu L."/>
            <person name="Ma J."/>
        </authorList>
    </citation>
    <scope>NUCLEOTIDE SEQUENCE [LARGE SCALE GENOMIC DNA]</scope>
    <source>
        <strain evidence="6">JCM 16923</strain>
    </source>
</reference>
<name>A0ABP7P1N4_9ACTN</name>
<accession>A0ABP7P1N4</accession>
<proteinExistence type="inferred from homology"/>
<evidence type="ECO:0000256" key="2">
    <source>
        <dbReference type="SAM" id="MobiDB-lite"/>
    </source>
</evidence>
<dbReference type="InterPro" id="IPR019079">
    <property type="entry name" value="Capsule_synth_CapA"/>
</dbReference>
<feature type="chain" id="PRO_5046416369" evidence="3">
    <location>
        <begin position="26"/>
        <end position="378"/>
    </location>
</feature>
<feature type="domain" description="Capsule synthesis protein CapA" evidence="4">
    <location>
        <begin position="56"/>
        <end position="298"/>
    </location>
</feature>
<dbReference type="InterPro" id="IPR052169">
    <property type="entry name" value="CW_Biosynth-Accessory"/>
</dbReference>
<evidence type="ECO:0000256" key="3">
    <source>
        <dbReference type="SAM" id="SignalP"/>
    </source>
</evidence>
<evidence type="ECO:0000256" key="1">
    <source>
        <dbReference type="ARBA" id="ARBA00005662"/>
    </source>
</evidence>
<dbReference type="PANTHER" id="PTHR33393">
    <property type="entry name" value="POLYGLUTAMINE SYNTHESIS ACCESSORY PROTEIN RV0574C-RELATED"/>
    <property type="match status" value="1"/>
</dbReference>
<gene>
    <name evidence="5" type="ORF">GCM10022231_17070</name>
</gene>
<keyword evidence="6" id="KW-1185">Reference proteome</keyword>
<dbReference type="InterPro" id="IPR029052">
    <property type="entry name" value="Metallo-depent_PP-like"/>
</dbReference>
<feature type="signal peptide" evidence="3">
    <location>
        <begin position="1"/>
        <end position="25"/>
    </location>
</feature>
<dbReference type="EMBL" id="BAAAZW010000004">
    <property type="protein sequence ID" value="GAA3958215.1"/>
    <property type="molecule type" value="Genomic_DNA"/>
</dbReference>
<dbReference type="Pfam" id="PF09587">
    <property type="entry name" value="PGA_cap"/>
    <property type="match status" value="1"/>
</dbReference>
<evidence type="ECO:0000313" key="5">
    <source>
        <dbReference type="EMBL" id="GAA3958215.1"/>
    </source>
</evidence>
<dbReference type="SUPFAM" id="SSF56300">
    <property type="entry name" value="Metallo-dependent phosphatases"/>
    <property type="match status" value="1"/>
</dbReference>
<sequence length="378" mass="40585">MVPSRSLFVRLVPACAALLLVTACGSGPQGTGPSPEATGSTAAGVGGPENPSGTITLSWAGDNILGSDDQFGGLTLPAAWEQNDKDPAYFFQNVRKYFDESDLTIANLEVALTQSRTKRDKGGGEVYHFHGEPALAKTLPAGGIDVVTIANNHTWDYGRKGFNDTIAALDEAGVDYVGTGNPGYDGSDYDFSLLREVNGIPVGLVSYQTWQDTPAIRAKITADIEGLRKRGAAVVIPYFHWGIESEHLPYEVQRDLARVAIDAGADAVIGTHPHVLQSMAVYDGRLIAYSLGNFAFGGNTNPADKRTVILQTRLTVHEGAVTGVDYRVIPTRLSRQEGYNDYVPTPYRGAQRRQVLGFLNEISPTLDGTVSDQFTPVP</sequence>
<comment type="caution">
    <text evidence="5">The sequence shown here is derived from an EMBL/GenBank/DDBJ whole genome shotgun (WGS) entry which is preliminary data.</text>
</comment>
<keyword evidence="3" id="KW-0732">Signal</keyword>
<evidence type="ECO:0000259" key="4">
    <source>
        <dbReference type="SMART" id="SM00854"/>
    </source>
</evidence>
<organism evidence="5 6">
    <name type="scientific">Gordonia caeni</name>
    <dbReference type="NCBI Taxonomy" id="1007097"/>
    <lineage>
        <taxon>Bacteria</taxon>
        <taxon>Bacillati</taxon>
        <taxon>Actinomycetota</taxon>
        <taxon>Actinomycetes</taxon>
        <taxon>Mycobacteriales</taxon>
        <taxon>Gordoniaceae</taxon>
        <taxon>Gordonia</taxon>
    </lineage>
</organism>
<dbReference type="PANTHER" id="PTHR33393:SF13">
    <property type="entry name" value="PGA BIOSYNTHESIS PROTEIN CAPA"/>
    <property type="match status" value="1"/>
</dbReference>
<protein>
    <submittedName>
        <fullName evidence="5">CapA family protein</fullName>
    </submittedName>
</protein>
<dbReference type="Gene3D" id="3.60.21.10">
    <property type="match status" value="1"/>
</dbReference>
<comment type="similarity">
    <text evidence="1">Belongs to the CapA family.</text>
</comment>
<feature type="region of interest" description="Disordered" evidence="2">
    <location>
        <begin position="27"/>
        <end position="53"/>
    </location>
</feature>